<dbReference type="GO" id="GO:0050660">
    <property type="term" value="F:flavin adenine dinucleotide binding"/>
    <property type="evidence" value="ECO:0007669"/>
    <property type="project" value="InterPro"/>
</dbReference>
<dbReference type="InterPro" id="IPR037069">
    <property type="entry name" value="AcylCoA_DH/ox_N_sf"/>
</dbReference>
<dbReference type="PATRIC" id="fig|336831.14.peg.1782"/>
<comment type="similarity">
    <text evidence="2 11">Belongs to the acyl-CoA dehydrogenase family.</text>
</comment>
<comment type="pathway">
    <text evidence="8">Amino-acid metabolism; tryptophan metabolism.</text>
</comment>
<dbReference type="CDD" id="cd01151">
    <property type="entry name" value="GCD"/>
    <property type="match status" value="1"/>
</dbReference>
<dbReference type="PANTHER" id="PTHR42807:SF1">
    <property type="entry name" value="GLUTARYL-COA DEHYDROGENASE, MITOCHONDRIAL"/>
    <property type="match status" value="1"/>
</dbReference>
<evidence type="ECO:0000256" key="8">
    <source>
        <dbReference type="ARBA" id="ARBA00037927"/>
    </source>
</evidence>
<dbReference type="SUPFAM" id="SSF47203">
    <property type="entry name" value="Acyl-CoA dehydrogenase C-terminal domain-like"/>
    <property type="match status" value="1"/>
</dbReference>
<dbReference type="InterPro" id="IPR006089">
    <property type="entry name" value="Acyl-CoA_DH_CS"/>
</dbReference>
<dbReference type="Gene3D" id="2.40.110.10">
    <property type="entry name" value="Butyryl-CoA Dehydrogenase, subunit A, domain 2"/>
    <property type="match status" value="1"/>
</dbReference>
<feature type="domain" description="Acyl-CoA dehydrogenase/oxidase N-terminal" evidence="14">
    <location>
        <begin position="19"/>
        <end position="131"/>
    </location>
</feature>
<evidence type="ECO:0000256" key="7">
    <source>
        <dbReference type="ARBA" id="ARBA00037899"/>
    </source>
</evidence>
<dbReference type="FunFam" id="2.40.110.10:FF:000008">
    <property type="entry name" value="Glutaryl-CoA dehydrogenase, mitochondrial"/>
    <property type="match status" value="1"/>
</dbReference>
<dbReference type="PANTHER" id="PTHR42807">
    <property type="entry name" value="GLUTARYL-COA DEHYDROGENASE, MITOCHONDRIAL"/>
    <property type="match status" value="1"/>
</dbReference>
<evidence type="ECO:0000259" key="12">
    <source>
        <dbReference type="Pfam" id="PF00441"/>
    </source>
</evidence>
<dbReference type="Proteomes" id="UP000034228">
    <property type="component" value="Unassembled WGS sequence"/>
</dbReference>
<dbReference type="InterPro" id="IPR052033">
    <property type="entry name" value="Glutaryl-CoA_DH_mitochondrial"/>
</dbReference>
<evidence type="ECO:0000256" key="4">
    <source>
        <dbReference type="ARBA" id="ARBA00022827"/>
    </source>
</evidence>
<evidence type="ECO:0000313" key="15">
    <source>
        <dbReference type="EMBL" id="KKO45004.1"/>
    </source>
</evidence>
<dbReference type="Pfam" id="PF02771">
    <property type="entry name" value="Acyl-CoA_dh_N"/>
    <property type="match status" value="1"/>
</dbReference>
<dbReference type="InterPro" id="IPR036250">
    <property type="entry name" value="AcylCo_DH-like_C"/>
</dbReference>
<dbReference type="EC" id="1.3.8.6" evidence="9"/>
<dbReference type="Pfam" id="PF02770">
    <property type="entry name" value="Acyl-CoA_dh_M"/>
    <property type="match status" value="1"/>
</dbReference>
<dbReference type="InterPro" id="IPR013786">
    <property type="entry name" value="AcylCoA_DH/ox_N"/>
</dbReference>
<dbReference type="InterPro" id="IPR006091">
    <property type="entry name" value="Acyl-CoA_Oxase/DH_mid-dom"/>
</dbReference>
<dbReference type="STRING" id="336831.WG68_12760"/>
<comment type="catalytic activity">
    <reaction evidence="10">
        <text>glutaryl-CoA + oxidized [electron-transfer flavoprotein] + 2 H(+) = (2E)-butenoyl-CoA + reduced [electron-transfer flavoprotein] + CO2</text>
        <dbReference type="Rhea" id="RHEA:13389"/>
        <dbReference type="Rhea" id="RHEA-COMP:10685"/>
        <dbReference type="Rhea" id="RHEA-COMP:10686"/>
        <dbReference type="ChEBI" id="CHEBI:15378"/>
        <dbReference type="ChEBI" id="CHEBI:16526"/>
        <dbReference type="ChEBI" id="CHEBI:57332"/>
        <dbReference type="ChEBI" id="CHEBI:57378"/>
        <dbReference type="ChEBI" id="CHEBI:57692"/>
        <dbReference type="ChEBI" id="CHEBI:58307"/>
        <dbReference type="EC" id="1.3.8.6"/>
    </reaction>
</comment>
<evidence type="ECO:0000256" key="2">
    <source>
        <dbReference type="ARBA" id="ARBA00009347"/>
    </source>
</evidence>
<dbReference type="PROSITE" id="PS00072">
    <property type="entry name" value="ACYL_COA_DH_1"/>
    <property type="match status" value="1"/>
</dbReference>
<dbReference type="GO" id="GO:0033539">
    <property type="term" value="P:fatty acid beta-oxidation using acyl-CoA dehydrogenase"/>
    <property type="evidence" value="ECO:0007669"/>
    <property type="project" value="TreeGrafter"/>
</dbReference>
<dbReference type="Gene3D" id="1.20.140.10">
    <property type="entry name" value="Butyryl-CoA Dehydrogenase, subunit A, domain 3"/>
    <property type="match status" value="1"/>
</dbReference>
<organism evidence="15 16">
    <name type="scientific">Arsukibacterium ikkense</name>
    <dbReference type="NCBI Taxonomy" id="336831"/>
    <lineage>
        <taxon>Bacteria</taxon>
        <taxon>Pseudomonadati</taxon>
        <taxon>Pseudomonadota</taxon>
        <taxon>Gammaproteobacteria</taxon>
        <taxon>Chromatiales</taxon>
        <taxon>Chromatiaceae</taxon>
        <taxon>Arsukibacterium</taxon>
    </lineage>
</organism>
<dbReference type="InterPro" id="IPR046373">
    <property type="entry name" value="Acyl-CoA_Oxase/DH_mid-dom_sf"/>
</dbReference>
<dbReference type="EMBL" id="LAHO01000012">
    <property type="protein sequence ID" value="KKO45004.1"/>
    <property type="molecule type" value="Genomic_DNA"/>
</dbReference>
<dbReference type="PROSITE" id="PS00073">
    <property type="entry name" value="ACYL_COA_DH_2"/>
    <property type="match status" value="1"/>
</dbReference>
<feature type="domain" description="Acyl-CoA oxidase/dehydrogenase middle" evidence="13">
    <location>
        <begin position="135"/>
        <end position="225"/>
    </location>
</feature>
<keyword evidence="3 11" id="KW-0285">Flavoprotein</keyword>
<evidence type="ECO:0000256" key="5">
    <source>
        <dbReference type="ARBA" id="ARBA00022946"/>
    </source>
</evidence>
<reference evidence="15 16" key="1">
    <citation type="submission" date="2015-03" db="EMBL/GenBank/DDBJ databases">
        <title>Draft genome sequences of two protease-producing strains of Arsukibacterium isolated from two cold and alkaline environments.</title>
        <authorList>
            <person name="Lylloff J.E."/>
            <person name="Skov L.B."/>
            <person name="Jepsen M."/>
            <person name="Hallin P.F."/>
            <person name="Sorensen S.J."/>
            <person name="Stougaard P."/>
            <person name="Glaring M.A."/>
        </authorList>
    </citation>
    <scope>NUCLEOTIDE SEQUENCE [LARGE SCALE GENOMIC DNA]</scope>
    <source>
        <strain evidence="15 16">GCM72</strain>
    </source>
</reference>
<evidence type="ECO:0000256" key="1">
    <source>
        <dbReference type="ARBA" id="ARBA00001974"/>
    </source>
</evidence>
<name>A0A0M2V3L6_9GAMM</name>
<dbReference type="FunFam" id="1.20.140.10:FF:000006">
    <property type="entry name" value="Glutaryl-CoA dehydrogenase, mitochondrial"/>
    <property type="match status" value="1"/>
</dbReference>
<dbReference type="RefSeq" id="WP_046558085.1">
    <property type="nucleotide sequence ID" value="NZ_LAHO01000012.1"/>
</dbReference>
<keyword evidence="5" id="KW-0809">Transit peptide</keyword>
<evidence type="ECO:0000256" key="9">
    <source>
        <dbReference type="ARBA" id="ARBA00039033"/>
    </source>
</evidence>
<dbReference type="GO" id="GO:0000062">
    <property type="term" value="F:fatty-acyl-CoA binding"/>
    <property type="evidence" value="ECO:0007669"/>
    <property type="project" value="TreeGrafter"/>
</dbReference>
<protein>
    <recommendedName>
        <fullName evidence="9">glutaryl-CoA dehydrogenase (ETF)</fullName>
        <ecNumber evidence="9">1.3.8.6</ecNumber>
    </recommendedName>
</protein>
<comment type="caution">
    <text evidence="15">The sequence shown here is derived from an EMBL/GenBank/DDBJ whole genome shotgun (WGS) entry which is preliminary data.</text>
</comment>
<evidence type="ECO:0000256" key="11">
    <source>
        <dbReference type="RuleBase" id="RU362125"/>
    </source>
</evidence>
<dbReference type="GO" id="GO:0004361">
    <property type="term" value="F:glutaryl-CoA dehydrogenase activity"/>
    <property type="evidence" value="ECO:0007669"/>
    <property type="project" value="UniProtKB-EC"/>
</dbReference>
<dbReference type="FunFam" id="1.10.540.10:FF:000003">
    <property type="entry name" value="glutaryl-CoA dehydrogenase, mitochondrial"/>
    <property type="match status" value="1"/>
</dbReference>
<evidence type="ECO:0000259" key="14">
    <source>
        <dbReference type="Pfam" id="PF02771"/>
    </source>
</evidence>
<comment type="cofactor">
    <cofactor evidence="1 11">
        <name>FAD</name>
        <dbReference type="ChEBI" id="CHEBI:57692"/>
    </cofactor>
</comment>
<dbReference type="Pfam" id="PF00441">
    <property type="entry name" value="Acyl-CoA_dh_1"/>
    <property type="match status" value="1"/>
</dbReference>
<dbReference type="InterPro" id="IPR009075">
    <property type="entry name" value="AcylCo_DH/oxidase_C"/>
</dbReference>
<keyword evidence="6 11" id="KW-0560">Oxidoreductase</keyword>
<dbReference type="InterPro" id="IPR009100">
    <property type="entry name" value="AcylCoA_DH/oxidase_NM_dom_sf"/>
</dbReference>
<evidence type="ECO:0000256" key="10">
    <source>
        <dbReference type="ARBA" id="ARBA00049493"/>
    </source>
</evidence>
<dbReference type="SUPFAM" id="SSF56645">
    <property type="entry name" value="Acyl-CoA dehydrogenase NM domain-like"/>
    <property type="match status" value="1"/>
</dbReference>
<feature type="domain" description="Acyl-CoA dehydrogenase/oxidase C-terminal" evidence="12">
    <location>
        <begin position="243"/>
        <end position="383"/>
    </location>
</feature>
<keyword evidence="4 11" id="KW-0274">FAD</keyword>
<dbReference type="OrthoDB" id="9764895at2"/>
<sequence length="391" mass="43119">MARPVFDWQDPFQLSAMLTEEERMIRDTAHQYCQDKLQPRVLLANRNEHFHREIMTELGELGLLGATLPEQYGCSAVNYVCYGLVAREVERVDSGYRSAMSVQSSLVMHPIYEYGSEAQRQKYLPKLATGEWVGCFGLTEPDAGSDPASMRTVAKKTANGYLLNGTKMWITNSPIADVFVVWAKLDGEIRGFVLEKGLPGLSAPKIDGKFSLRASITGEIVMENVEVPADAIFPEVRGLKGPFGCLNKARYGIAWGALGAAEFCWHAARQYTLDRIQFGRPLAQTQLVQKKLADMQTDISLGLLGCLQAGRLMDAGLLAPETISLIKRNSCGKALDIARQARDMHGGNGIADEYHVIRHVMNLEAVNTYEGTHDVHALILGRAQTGLQAFS</sequence>
<evidence type="ECO:0000256" key="3">
    <source>
        <dbReference type="ARBA" id="ARBA00022630"/>
    </source>
</evidence>
<proteinExistence type="inferred from homology"/>
<dbReference type="Gene3D" id="1.10.540.10">
    <property type="entry name" value="Acyl-CoA dehydrogenase/oxidase, N-terminal domain"/>
    <property type="match status" value="1"/>
</dbReference>
<gene>
    <name evidence="15" type="ORF">WG68_12760</name>
</gene>
<comment type="pathway">
    <text evidence="7">Amino-acid metabolism; lysine degradation.</text>
</comment>
<evidence type="ECO:0000256" key="6">
    <source>
        <dbReference type="ARBA" id="ARBA00023002"/>
    </source>
</evidence>
<keyword evidence="16" id="KW-1185">Reference proteome</keyword>
<evidence type="ECO:0000313" key="16">
    <source>
        <dbReference type="Proteomes" id="UP000034228"/>
    </source>
</evidence>
<evidence type="ECO:0000259" key="13">
    <source>
        <dbReference type="Pfam" id="PF02770"/>
    </source>
</evidence>
<dbReference type="GO" id="GO:0046949">
    <property type="term" value="P:fatty-acyl-CoA biosynthetic process"/>
    <property type="evidence" value="ECO:0007669"/>
    <property type="project" value="TreeGrafter"/>
</dbReference>
<accession>A0A0M2V3L6</accession>
<dbReference type="AlphaFoldDB" id="A0A0M2V3L6"/>